<dbReference type="AlphaFoldDB" id="A0A934ME70"/>
<keyword evidence="3" id="KW-1185">Reference proteome</keyword>
<organism evidence="2 3">
    <name type="scientific">Sanguibacter suaedae</name>
    <dbReference type="NCBI Taxonomy" id="2795737"/>
    <lineage>
        <taxon>Bacteria</taxon>
        <taxon>Bacillati</taxon>
        <taxon>Actinomycetota</taxon>
        <taxon>Actinomycetes</taxon>
        <taxon>Micrococcales</taxon>
        <taxon>Sanguibacteraceae</taxon>
        <taxon>Sanguibacter</taxon>
    </lineage>
</organism>
<sequence length="81" mass="8505">MNHSWADGGYENQGPGPSRAARTAVTVLVVLATATAAAAYAKMGLDQMETRCYTEAPAGTTAADVTATFRWLPPGYDCSYS</sequence>
<keyword evidence="1" id="KW-0472">Membrane</keyword>
<evidence type="ECO:0000256" key="1">
    <source>
        <dbReference type="SAM" id="Phobius"/>
    </source>
</evidence>
<feature type="transmembrane region" description="Helical" evidence="1">
    <location>
        <begin position="20"/>
        <end position="41"/>
    </location>
</feature>
<protein>
    <submittedName>
        <fullName evidence="2">Uncharacterized protein</fullName>
    </submittedName>
</protein>
<dbReference type="EMBL" id="JAEINH010000008">
    <property type="protein sequence ID" value="MBI9115424.1"/>
    <property type="molecule type" value="Genomic_DNA"/>
</dbReference>
<gene>
    <name evidence="2" type="ORF">JAV76_10425</name>
</gene>
<keyword evidence="1" id="KW-1133">Transmembrane helix</keyword>
<keyword evidence="1" id="KW-0812">Transmembrane</keyword>
<dbReference type="RefSeq" id="WP_198733995.1">
    <property type="nucleotide sequence ID" value="NZ_JAEINH010000008.1"/>
</dbReference>
<comment type="caution">
    <text evidence="2">The sequence shown here is derived from an EMBL/GenBank/DDBJ whole genome shotgun (WGS) entry which is preliminary data.</text>
</comment>
<evidence type="ECO:0000313" key="2">
    <source>
        <dbReference type="EMBL" id="MBI9115424.1"/>
    </source>
</evidence>
<proteinExistence type="predicted"/>
<reference evidence="2" key="1">
    <citation type="submission" date="2020-12" db="EMBL/GenBank/DDBJ databases">
        <title>Sanguibacter suaedae sp. nov., isolated from Suaeda aralocaspica.</title>
        <authorList>
            <person name="Ma Q."/>
        </authorList>
    </citation>
    <scope>NUCLEOTIDE SEQUENCE</scope>
    <source>
        <strain evidence="2">YZGR15</strain>
    </source>
</reference>
<accession>A0A934ME70</accession>
<evidence type="ECO:0000313" key="3">
    <source>
        <dbReference type="Proteomes" id="UP000602087"/>
    </source>
</evidence>
<name>A0A934ME70_9MICO</name>
<dbReference type="Proteomes" id="UP000602087">
    <property type="component" value="Unassembled WGS sequence"/>
</dbReference>